<keyword evidence="9" id="KW-1185">Reference proteome</keyword>
<organism evidence="8 9">
    <name type="scientific">Paramecium primaurelia</name>
    <dbReference type="NCBI Taxonomy" id="5886"/>
    <lineage>
        <taxon>Eukaryota</taxon>
        <taxon>Sar</taxon>
        <taxon>Alveolata</taxon>
        <taxon>Ciliophora</taxon>
        <taxon>Intramacronucleata</taxon>
        <taxon>Oligohymenophorea</taxon>
        <taxon>Peniculida</taxon>
        <taxon>Parameciidae</taxon>
        <taxon>Paramecium</taxon>
    </lineage>
</organism>
<dbReference type="Proteomes" id="UP000688137">
    <property type="component" value="Unassembled WGS sequence"/>
</dbReference>
<proteinExistence type="inferred from homology"/>
<dbReference type="GO" id="GO:0005776">
    <property type="term" value="C:autophagosome"/>
    <property type="evidence" value="ECO:0007669"/>
    <property type="project" value="TreeGrafter"/>
</dbReference>
<reference evidence="8" key="1">
    <citation type="submission" date="2021-01" db="EMBL/GenBank/DDBJ databases">
        <authorList>
            <consortium name="Genoscope - CEA"/>
            <person name="William W."/>
        </authorList>
    </citation>
    <scope>NUCLEOTIDE SEQUENCE</scope>
</reference>
<dbReference type="AlphaFoldDB" id="A0A8S1N6B1"/>
<dbReference type="GO" id="GO:0016020">
    <property type="term" value="C:membrane"/>
    <property type="evidence" value="ECO:0007669"/>
    <property type="project" value="TreeGrafter"/>
</dbReference>
<dbReference type="InterPro" id="IPR045269">
    <property type="entry name" value="Atg1-like"/>
</dbReference>
<dbReference type="SMART" id="SM00220">
    <property type="entry name" value="S_TKc"/>
    <property type="match status" value="1"/>
</dbReference>
<dbReference type="PROSITE" id="PS50011">
    <property type="entry name" value="PROTEIN_KINASE_DOM"/>
    <property type="match status" value="1"/>
</dbReference>
<protein>
    <recommendedName>
        <fullName evidence="7">Protein kinase domain-containing protein</fullName>
    </recommendedName>
</protein>
<dbReference type="OMA" id="PANCFEC"/>
<evidence type="ECO:0000259" key="7">
    <source>
        <dbReference type="PROSITE" id="PS50011"/>
    </source>
</evidence>
<evidence type="ECO:0000256" key="2">
    <source>
        <dbReference type="ARBA" id="ARBA00022741"/>
    </source>
</evidence>
<evidence type="ECO:0000256" key="3">
    <source>
        <dbReference type="ARBA" id="ARBA00022777"/>
    </source>
</evidence>
<dbReference type="PANTHER" id="PTHR24348:SF22">
    <property type="entry name" value="NON-SPECIFIC SERINE_THREONINE PROTEIN KINASE"/>
    <property type="match status" value="1"/>
</dbReference>
<dbReference type="GO" id="GO:0004674">
    <property type="term" value="F:protein serine/threonine kinase activity"/>
    <property type="evidence" value="ECO:0007669"/>
    <property type="project" value="InterPro"/>
</dbReference>
<dbReference type="GO" id="GO:0010506">
    <property type="term" value="P:regulation of autophagy"/>
    <property type="evidence" value="ECO:0007669"/>
    <property type="project" value="InterPro"/>
</dbReference>
<name>A0A8S1N6B1_PARPR</name>
<keyword evidence="4 6" id="KW-0067">ATP-binding</keyword>
<dbReference type="CDD" id="cd00051">
    <property type="entry name" value="EFh"/>
    <property type="match status" value="1"/>
</dbReference>
<dbReference type="GO" id="GO:0000045">
    <property type="term" value="P:autophagosome assembly"/>
    <property type="evidence" value="ECO:0007669"/>
    <property type="project" value="TreeGrafter"/>
</dbReference>
<comment type="caution">
    <text evidence="8">The sequence shown here is derived from an EMBL/GenBank/DDBJ whole genome shotgun (WGS) entry which is preliminary data.</text>
</comment>
<keyword evidence="1" id="KW-0808">Transferase</keyword>
<evidence type="ECO:0000313" key="9">
    <source>
        <dbReference type="Proteomes" id="UP000688137"/>
    </source>
</evidence>
<dbReference type="Pfam" id="PF00069">
    <property type="entry name" value="Pkinase"/>
    <property type="match status" value="1"/>
</dbReference>
<gene>
    <name evidence="8" type="ORF">PPRIM_AZ9-3.1.T0740080</name>
</gene>
<feature type="domain" description="Protein kinase" evidence="7">
    <location>
        <begin position="10"/>
        <end position="261"/>
    </location>
</feature>
<dbReference type="InterPro" id="IPR000719">
    <property type="entry name" value="Prot_kinase_dom"/>
</dbReference>
<evidence type="ECO:0000256" key="5">
    <source>
        <dbReference type="ARBA" id="ARBA00024334"/>
    </source>
</evidence>
<dbReference type="InterPro" id="IPR017441">
    <property type="entry name" value="Protein_kinase_ATP_BS"/>
</dbReference>
<evidence type="ECO:0000256" key="1">
    <source>
        <dbReference type="ARBA" id="ARBA00022679"/>
    </source>
</evidence>
<dbReference type="InterPro" id="IPR002048">
    <property type="entry name" value="EF_hand_dom"/>
</dbReference>
<dbReference type="PROSITE" id="PS00107">
    <property type="entry name" value="PROTEIN_KINASE_ATP"/>
    <property type="match status" value="1"/>
</dbReference>
<dbReference type="GO" id="GO:0005524">
    <property type="term" value="F:ATP binding"/>
    <property type="evidence" value="ECO:0007669"/>
    <property type="project" value="UniProtKB-UniRule"/>
</dbReference>
<dbReference type="GO" id="GO:0005829">
    <property type="term" value="C:cytosol"/>
    <property type="evidence" value="ECO:0007669"/>
    <property type="project" value="TreeGrafter"/>
</dbReference>
<keyword evidence="2 6" id="KW-0547">Nucleotide-binding</keyword>
<evidence type="ECO:0000256" key="4">
    <source>
        <dbReference type="ARBA" id="ARBA00022840"/>
    </source>
</evidence>
<dbReference type="EMBL" id="CAJJDM010000077">
    <property type="protein sequence ID" value="CAD8085326.1"/>
    <property type="molecule type" value="Genomic_DNA"/>
</dbReference>
<sequence>MSKSIGKYVYDEKNLIGSGAFGKVFRGFDTEKKIDVAIKVSLTKNVRKEIAAIIQNEIQVMKRLQHPNLIQLYDVFEQDDNKVIVMELCKRDLKDLITKKSLQENEVLNIVLQLVSGLKELVRLGLLHRDIKPANCFECGGIFKLGDFGSVVEANYNEKKLMKQQFGTLAYEAPQMMMKEKYSVKCDVWSMGILVYESLFGQLPWQCQSEVQYLRAIKTWGVRFPIGKRISNECKDFILRCLVIQENNRMDWDQLFEHRWLNIKENDRIFNNSLVFEQIENQLLDHLNELTSQQHFHPNQSFQIYDFDNKGVLDYLKFERFLVQLDPRLTKKEIMAIFSHLDKDKKYVIDLSQFQQIFRQ</sequence>
<comment type="similarity">
    <text evidence="5">Belongs to the protein kinase superfamily. Ser/Thr protein kinase family. CDPK subfamily.</text>
</comment>
<evidence type="ECO:0000256" key="6">
    <source>
        <dbReference type="PROSITE-ProRule" id="PRU10141"/>
    </source>
</evidence>
<feature type="binding site" evidence="6">
    <location>
        <position position="39"/>
    </location>
    <ligand>
        <name>ATP</name>
        <dbReference type="ChEBI" id="CHEBI:30616"/>
    </ligand>
</feature>
<accession>A0A8S1N6B1</accession>
<dbReference type="GO" id="GO:0005509">
    <property type="term" value="F:calcium ion binding"/>
    <property type="evidence" value="ECO:0007669"/>
    <property type="project" value="InterPro"/>
</dbReference>
<dbReference type="GO" id="GO:0000407">
    <property type="term" value="C:phagophore assembly site"/>
    <property type="evidence" value="ECO:0007669"/>
    <property type="project" value="TreeGrafter"/>
</dbReference>
<keyword evidence="3" id="KW-0418">Kinase</keyword>
<evidence type="ECO:0000313" key="8">
    <source>
        <dbReference type="EMBL" id="CAD8085326.1"/>
    </source>
</evidence>
<dbReference type="PANTHER" id="PTHR24348">
    <property type="entry name" value="SERINE/THREONINE-PROTEIN KINASE UNC-51-RELATED"/>
    <property type="match status" value="1"/>
</dbReference>